<accession>A0A0P1IGI7</accession>
<dbReference type="CDD" id="cd07067">
    <property type="entry name" value="HP_PGM_like"/>
    <property type="match status" value="1"/>
</dbReference>
<sequence length="222" mass="24495">MSQMFHLVRHAQASFGAADYDNLSPLGHRQSEALGSALRRQGVQPDKVFIGAMKRHRQTWEGMAKGMNLDADPVILPGLNEFDFKGLLDARFAKGGAPEGMHDDRRQHFRTLRDTVLMWQNEEIENPPERFADFSARVREAREVIAASGAKVPLAVSSGGAIGQTVAEITGGPADQMIALQLQVRNCAVARFVVSRNGTWLHGFNETPHIQADNEAEMLTYS</sequence>
<dbReference type="EMBL" id="CYTW01000005">
    <property type="protein sequence ID" value="CUK11898.1"/>
    <property type="molecule type" value="Genomic_DNA"/>
</dbReference>
<dbReference type="RefSeq" id="WP_233488349.1">
    <property type="nucleotide sequence ID" value="NZ_CYTW01000005.1"/>
</dbReference>
<dbReference type="STRING" id="1715693.PH7735_03636"/>
<name>A0A0P1IGI7_9RHOB</name>
<dbReference type="PANTHER" id="PTHR48100:SF1">
    <property type="entry name" value="HISTIDINE PHOSPHATASE FAMILY PROTEIN-RELATED"/>
    <property type="match status" value="1"/>
</dbReference>
<dbReference type="SMART" id="SM00855">
    <property type="entry name" value="PGAM"/>
    <property type="match status" value="1"/>
</dbReference>
<reference evidence="2" key="1">
    <citation type="submission" date="2015-09" db="EMBL/GenBank/DDBJ databases">
        <authorList>
            <person name="Rodrigo-Torres Lidia"/>
            <person name="Arahal R.David."/>
        </authorList>
    </citation>
    <scope>NUCLEOTIDE SEQUENCE [LARGE SCALE GENOMIC DNA]</scope>
    <source>
        <strain evidence="2">CECT 7735</strain>
    </source>
</reference>
<dbReference type="Pfam" id="PF00300">
    <property type="entry name" value="His_Phos_1"/>
    <property type="match status" value="1"/>
</dbReference>
<dbReference type="GO" id="GO:0016791">
    <property type="term" value="F:phosphatase activity"/>
    <property type="evidence" value="ECO:0007669"/>
    <property type="project" value="TreeGrafter"/>
</dbReference>
<dbReference type="Gene3D" id="3.40.50.1240">
    <property type="entry name" value="Phosphoglycerate mutase-like"/>
    <property type="match status" value="1"/>
</dbReference>
<protein>
    <submittedName>
        <fullName evidence="1">Phosphoglycerate mutase</fullName>
    </submittedName>
</protein>
<organism evidence="1 2">
    <name type="scientific">Shimia thalassica</name>
    <dbReference type="NCBI Taxonomy" id="1715693"/>
    <lineage>
        <taxon>Bacteria</taxon>
        <taxon>Pseudomonadati</taxon>
        <taxon>Pseudomonadota</taxon>
        <taxon>Alphaproteobacteria</taxon>
        <taxon>Rhodobacterales</taxon>
        <taxon>Roseobacteraceae</taxon>
    </lineage>
</organism>
<dbReference type="InterPro" id="IPR029033">
    <property type="entry name" value="His_PPase_superfam"/>
</dbReference>
<evidence type="ECO:0000313" key="1">
    <source>
        <dbReference type="EMBL" id="CUK11898.1"/>
    </source>
</evidence>
<dbReference type="PANTHER" id="PTHR48100">
    <property type="entry name" value="BROAD-SPECIFICITY PHOSPHATASE YOR283W-RELATED"/>
    <property type="match status" value="1"/>
</dbReference>
<evidence type="ECO:0000313" key="2">
    <source>
        <dbReference type="Proteomes" id="UP000051870"/>
    </source>
</evidence>
<dbReference type="AlphaFoldDB" id="A0A0P1IGI7"/>
<dbReference type="GeneID" id="83882612"/>
<dbReference type="InterPro" id="IPR013078">
    <property type="entry name" value="His_Pase_superF_clade-1"/>
</dbReference>
<dbReference type="GO" id="GO:0005737">
    <property type="term" value="C:cytoplasm"/>
    <property type="evidence" value="ECO:0007669"/>
    <property type="project" value="TreeGrafter"/>
</dbReference>
<dbReference type="Proteomes" id="UP000051870">
    <property type="component" value="Unassembled WGS sequence"/>
</dbReference>
<proteinExistence type="predicted"/>
<dbReference type="InterPro" id="IPR050275">
    <property type="entry name" value="PGM_Phosphatase"/>
</dbReference>
<keyword evidence="2" id="KW-1185">Reference proteome</keyword>
<dbReference type="SUPFAM" id="SSF53254">
    <property type="entry name" value="Phosphoglycerate mutase-like"/>
    <property type="match status" value="1"/>
</dbReference>
<gene>
    <name evidence="1" type="ORF">PH7735_03636</name>
</gene>